<reference evidence="12 13" key="1">
    <citation type="submission" date="2018-11" db="EMBL/GenBank/DDBJ databases">
        <authorList>
            <consortium name="Pathogen Informatics"/>
        </authorList>
    </citation>
    <scope>NUCLEOTIDE SEQUENCE [LARGE SCALE GENOMIC DNA]</scope>
</reference>
<evidence type="ECO:0000259" key="11">
    <source>
        <dbReference type="Pfam" id="PF02463"/>
    </source>
</evidence>
<dbReference type="GO" id="GO:0051301">
    <property type="term" value="P:cell division"/>
    <property type="evidence" value="ECO:0007669"/>
    <property type="project" value="UniProtKB-KW"/>
</dbReference>
<dbReference type="InterPro" id="IPR027417">
    <property type="entry name" value="P-loop_NTPase"/>
</dbReference>
<evidence type="ECO:0000256" key="8">
    <source>
        <dbReference type="ARBA" id="ARBA00023242"/>
    </source>
</evidence>
<dbReference type="FunFam" id="3.40.50.300:FF:000564">
    <property type="entry name" value="Structural maintenance of chromosomes 1A"/>
    <property type="match status" value="1"/>
</dbReference>
<dbReference type="InterPro" id="IPR028468">
    <property type="entry name" value="Smc1_ABC"/>
</dbReference>
<keyword evidence="7" id="KW-0175">Coiled coil</keyword>
<feature type="region of interest" description="Disordered" evidence="10">
    <location>
        <begin position="180"/>
        <end position="199"/>
    </location>
</feature>
<comment type="similarity">
    <text evidence="3">Belongs to the SMC family. SMC1 subfamily.</text>
</comment>
<keyword evidence="6" id="KW-0498">Mitosis</keyword>
<keyword evidence="4" id="KW-0158">Chromosome</keyword>
<evidence type="ECO:0000256" key="4">
    <source>
        <dbReference type="ARBA" id="ARBA00022454"/>
    </source>
</evidence>
<dbReference type="EMBL" id="UZAH01041316">
    <property type="protein sequence ID" value="VDP60062.1"/>
    <property type="molecule type" value="Genomic_DNA"/>
</dbReference>
<evidence type="ECO:0000256" key="1">
    <source>
        <dbReference type="ARBA" id="ARBA00004123"/>
    </source>
</evidence>
<dbReference type="Pfam" id="PF02463">
    <property type="entry name" value="SMC_N"/>
    <property type="match status" value="1"/>
</dbReference>
<dbReference type="GO" id="GO:0003677">
    <property type="term" value="F:DNA binding"/>
    <property type="evidence" value="ECO:0007669"/>
    <property type="project" value="TreeGrafter"/>
</dbReference>
<keyword evidence="13" id="KW-1185">Reference proteome</keyword>
<keyword evidence="9" id="KW-0131">Cell cycle</keyword>
<accession>A0A183GW59</accession>
<dbReference type="CDD" id="cd03275">
    <property type="entry name" value="ABC_SMC1_euk"/>
    <property type="match status" value="1"/>
</dbReference>
<dbReference type="PANTHER" id="PTHR18937:SF12">
    <property type="entry name" value="STRUCTURAL MAINTENANCE OF CHROMOSOMES PROTEIN"/>
    <property type="match status" value="1"/>
</dbReference>
<evidence type="ECO:0000256" key="6">
    <source>
        <dbReference type="ARBA" id="ARBA00022776"/>
    </source>
</evidence>
<evidence type="ECO:0000313" key="14">
    <source>
        <dbReference type="WBParaSite" id="HPBE_0002692901-mRNA-1"/>
    </source>
</evidence>
<dbReference type="InterPro" id="IPR003395">
    <property type="entry name" value="RecF/RecN/SMC_N"/>
</dbReference>
<dbReference type="PANTHER" id="PTHR18937">
    <property type="entry name" value="STRUCTURAL MAINTENANCE OF CHROMOSOMES SMC FAMILY MEMBER"/>
    <property type="match status" value="1"/>
</dbReference>
<reference evidence="14" key="2">
    <citation type="submission" date="2019-09" db="UniProtKB">
        <authorList>
            <consortium name="WormBaseParasite"/>
        </authorList>
    </citation>
    <scope>IDENTIFICATION</scope>
</reference>
<sequence length="324" mass="37223">MGVLHTLDLENFKSYKGKQVIGPFKRFTAIIGPNGSGKSNLMDAISFVLGEKATSLRVKKLGDLIHGAPIGKPVSNRCSVTLNYKEDDGRLRSFTRSVTGAGSEFRVDGKVVSVQQYNHEMESIQIFIKAKNFLVYQGQIESIAMKNPKERTALFEEISRSCELQQEYDRLKAELQKAEDDAQQNMNKRRGIAQEKREAKLERDEAEKYQHMKDELAAKQRQLYLLELFYCERHGKQAQEELASKKKQVAELEAAKVCQHQTDEQVSEKQKLVKKAQRDNHKLEKEIADKINEYVSLKREAGKRSGLMDMQLNSMRQEHETDRR</sequence>
<evidence type="ECO:0000256" key="3">
    <source>
        <dbReference type="ARBA" id="ARBA00005597"/>
    </source>
</evidence>
<dbReference type="WBParaSite" id="HPBE_0002692901-mRNA-1">
    <property type="protein sequence ID" value="HPBE_0002692901-mRNA-1"/>
    <property type="gene ID" value="HPBE_0002692901"/>
</dbReference>
<dbReference type="GO" id="GO:0005634">
    <property type="term" value="C:nucleus"/>
    <property type="evidence" value="ECO:0007669"/>
    <property type="project" value="UniProtKB-SubCell"/>
</dbReference>
<dbReference type="OrthoDB" id="413649at2759"/>
<keyword evidence="5" id="KW-0132">Cell division</keyword>
<evidence type="ECO:0000256" key="2">
    <source>
        <dbReference type="ARBA" id="ARBA00004286"/>
    </source>
</evidence>
<keyword evidence="8" id="KW-0539">Nucleus</keyword>
<feature type="region of interest" description="Disordered" evidence="10">
    <location>
        <begin position="305"/>
        <end position="324"/>
    </location>
</feature>
<evidence type="ECO:0000256" key="7">
    <source>
        <dbReference type="ARBA" id="ARBA00023054"/>
    </source>
</evidence>
<dbReference type="Proteomes" id="UP000050761">
    <property type="component" value="Unassembled WGS sequence"/>
</dbReference>
<dbReference type="Gene3D" id="3.40.50.300">
    <property type="entry name" value="P-loop containing nucleotide triphosphate hydrolases"/>
    <property type="match status" value="1"/>
</dbReference>
<proteinExistence type="inferred from homology"/>
<protein>
    <submittedName>
        <fullName evidence="14">SMC_N domain-containing protein</fullName>
    </submittedName>
</protein>
<dbReference type="GO" id="GO:0008278">
    <property type="term" value="C:cohesin complex"/>
    <property type="evidence" value="ECO:0007669"/>
    <property type="project" value="InterPro"/>
</dbReference>
<evidence type="ECO:0000256" key="9">
    <source>
        <dbReference type="ARBA" id="ARBA00023306"/>
    </source>
</evidence>
<evidence type="ECO:0000256" key="10">
    <source>
        <dbReference type="SAM" id="MobiDB-lite"/>
    </source>
</evidence>
<organism evidence="13 14">
    <name type="scientific">Heligmosomoides polygyrus</name>
    <name type="common">Parasitic roundworm</name>
    <dbReference type="NCBI Taxonomy" id="6339"/>
    <lineage>
        <taxon>Eukaryota</taxon>
        <taxon>Metazoa</taxon>
        <taxon>Ecdysozoa</taxon>
        <taxon>Nematoda</taxon>
        <taxon>Chromadorea</taxon>
        <taxon>Rhabditida</taxon>
        <taxon>Rhabditina</taxon>
        <taxon>Rhabditomorpha</taxon>
        <taxon>Strongyloidea</taxon>
        <taxon>Heligmosomidae</taxon>
        <taxon>Heligmosomoides</taxon>
    </lineage>
</organism>
<dbReference type="GO" id="GO:0005524">
    <property type="term" value="F:ATP binding"/>
    <property type="evidence" value="ECO:0007669"/>
    <property type="project" value="InterPro"/>
</dbReference>
<comment type="subcellular location">
    <subcellularLocation>
        <location evidence="2">Chromosome</location>
    </subcellularLocation>
    <subcellularLocation>
        <location evidence="1">Nucleus</location>
    </subcellularLocation>
</comment>
<evidence type="ECO:0000313" key="13">
    <source>
        <dbReference type="Proteomes" id="UP000050761"/>
    </source>
</evidence>
<dbReference type="SUPFAM" id="SSF52540">
    <property type="entry name" value="P-loop containing nucleoside triphosphate hydrolases"/>
    <property type="match status" value="1"/>
</dbReference>
<accession>A0A3P8E7V2</accession>
<dbReference type="AlphaFoldDB" id="A0A183GW59"/>
<gene>
    <name evidence="12" type="ORF">HPBE_LOCUS26928</name>
</gene>
<dbReference type="GO" id="GO:0007062">
    <property type="term" value="P:sister chromatid cohesion"/>
    <property type="evidence" value="ECO:0007669"/>
    <property type="project" value="InterPro"/>
</dbReference>
<evidence type="ECO:0000256" key="5">
    <source>
        <dbReference type="ARBA" id="ARBA00022618"/>
    </source>
</evidence>
<evidence type="ECO:0000313" key="12">
    <source>
        <dbReference type="EMBL" id="VDP60062.1"/>
    </source>
</evidence>
<feature type="domain" description="RecF/RecN/SMC N-terminal" evidence="11">
    <location>
        <begin position="4"/>
        <end position="128"/>
    </location>
</feature>
<dbReference type="GO" id="GO:0016887">
    <property type="term" value="F:ATP hydrolysis activity"/>
    <property type="evidence" value="ECO:0007669"/>
    <property type="project" value="InterPro"/>
</dbReference>
<name>A0A183GW59_HELPZ</name>